<evidence type="ECO:0000256" key="1">
    <source>
        <dbReference type="ARBA" id="ARBA00004448"/>
    </source>
</evidence>
<dbReference type="Proteomes" id="UP000008672">
    <property type="component" value="Unassembled WGS sequence"/>
</dbReference>
<evidence type="ECO:0000256" key="11">
    <source>
        <dbReference type="SAM" id="Phobius"/>
    </source>
</evidence>
<keyword evidence="4" id="KW-0999">Mitochondrion inner membrane</keyword>
<keyword evidence="3 9" id="KW-0812">Transmembrane</keyword>
<dbReference type="PANTHER" id="PTHR12428">
    <property type="entry name" value="OXA1"/>
    <property type="match status" value="1"/>
</dbReference>
<keyword evidence="8 11" id="KW-0472">Membrane</keyword>
<evidence type="ECO:0000256" key="9">
    <source>
        <dbReference type="RuleBase" id="RU003945"/>
    </source>
</evidence>
<dbReference type="Bgee" id="ENSLACG00000001745">
    <property type="expression patterns" value="Expressed in chordate pharynx and 4 other cell types or tissues"/>
</dbReference>
<evidence type="ECO:0000256" key="7">
    <source>
        <dbReference type="ARBA" id="ARBA00023128"/>
    </source>
</evidence>
<evidence type="ECO:0000256" key="8">
    <source>
        <dbReference type="ARBA" id="ARBA00023136"/>
    </source>
</evidence>
<dbReference type="Ensembl" id="ENSLACT00000001968.1">
    <property type="protein sequence ID" value="ENSLACP00000001954.1"/>
    <property type="gene ID" value="ENSLACG00000001745.1"/>
</dbReference>
<reference evidence="13" key="2">
    <citation type="submission" date="2025-08" db="UniProtKB">
        <authorList>
            <consortium name="Ensembl"/>
        </authorList>
    </citation>
    <scope>IDENTIFICATION</scope>
</reference>
<dbReference type="FunCoup" id="H2ZX33">
    <property type="interactions" value="1874"/>
</dbReference>
<dbReference type="STRING" id="7897.ENSLACP00000001954"/>
<organism evidence="13 14">
    <name type="scientific">Latimeria chalumnae</name>
    <name type="common">Coelacanth</name>
    <dbReference type="NCBI Taxonomy" id="7897"/>
    <lineage>
        <taxon>Eukaryota</taxon>
        <taxon>Metazoa</taxon>
        <taxon>Chordata</taxon>
        <taxon>Craniata</taxon>
        <taxon>Vertebrata</taxon>
        <taxon>Euteleostomi</taxon>
        <taxon>Coelacanthiformes</taxon>
        <taxon>Coelacanthidae</taxon>
        <taxon>Latimeria</taxon>
    </lineage>
</organism>
<evidence type="ECO:0000256" key="2">
    <source>
        <dbReference type="ARBA" id="ARBA00009877"/>
    </source>
</evidence>
<dbReference type="EMBL" id="AFYH01210881">
    <property type="status" value="NOT_ANNOTATED_CDS"/>
    <property type="molecule type" value="Genomic_DNA"/>
</dbReference>
<keyword evidence="5" id="KW-0809">Transit peptide</keyword>
<evidence type="ECO:0000313" key="13">
    <source>
        <dbReference type="Ensembl" id="ENSLACP00000001954.1"/>
    </source>
</evidence>
<dbReference type="CDD" id="cd20069">
    <property type="entry name" value="5TM_Oxa1-like"/>
    <property type="match status" value="1"/>
</dbReference>
<evidence type="ECO:0000256" key="5">
    <source>
        <dbReference type="ARBA" id="ARBA00022946"/>
    </source>
</evidence>
<name>H2ZX33_LATCH</name>
<dbReference type="EMBL" id="AFYH01210880">
    <property type="status" value="NOT_ANNOTATED_CDS"/>
    <property type="molecule type" value="Genomic_DNA"/>
</dbReference>
<keyword evidence="7" id="KW-0496">Mitochondrion</keyword>
<dbReference type="InterPro" id="IPR001708">
    <property type="entry name" value="YidC/ALB3/OXA1/COX18"/>
</dbReference>
<dbReference type="eggNOG" id="KOG1239">
    <property type="taxonomic scope" value="Eukaryota"/>
</dbReference>
<dbReference type="GO" id="GO:0005743">
    <property type="term" value="C:mitochondrial inner membrane"/>
    <property type="evidence" value="ECO:0007669"/>
    <property type="project" value="UniProtKB-SubCell"/>
</dbReference>
<dbReference type="Pfam" id="PF02096">
    <property type="entry name" value="60KD_IMP"/>
    <property type="match status" value="1"/>
</dbReference>
<dbReference type="GO" id="GO:0032977">
    <property type="term" value="F:membrane insertase activity"/>
    <property type="evidence" value="ECO:0007669"/>
    <property type="project" value="InterPro"/>
</dbReference>
<feature type="transmembrane region" description="Helical" evidence="11">
    <location>
        <begin position="276"/>
        <end position="296"/>
    </location>
</feature>
<dbReference type="AlphaFoldDB" id="H2ZX33"/>
<dbReference type="OMA" id="GWKNAQT"/>
<proteinExistence type="inferred from homology"/>
<comment type="subcellular location">
    <subcellularLocation>
        <location evidence="9">Membrane</location>
        <topology evidence="9">Multi-pass membrane protein</topology>
    </subcellularLocation>
    <subcellularLocation>
        <location evidence="1">Mitochondrion inner membrane</location>
        <topology evidence="1">Multi-pass membrane protein</topology>
    </subcellularLocation>
</comment>
<reference evidence="13" key="3">
    <citation type="submission" date="2025-09" db="UniProtKB">
        <authorList>
            <consortium name="Ensembl"/>
        </authorList>
    </citation>
    <scope>IDENTIFICATION</scope>
</reference>
<dbReference type="InParanoid" id="H2ZX33"/>
<dbReference type="InterPro" id="IPR028055">
    <property type="entry name" value="YidC/Oxa/ALB_C"/>
</dbReference>
<evidence type="ECO:0000256" key="6">
    <source>
        <dbReference type="ARBA" id="ARBA00022989"/>
    </source>
</evidence>
<evidence type="ECO:0000313" key="14">
    <source>
        <dbReference type="Proteomes" id="UP000008672"/>
    </source>
</evidence>
<protein>
    <submittedName>
        <fullName evidence="13">OXA1L mitochondrial inner membrane protein</fullName>
    </submittedName>
</protein>
<feature type="domain" description="Membrane insertase YidC/Oxa/ALB C-terminal" evidence="12">
    <location>
        <begin position="161"/>
        <end position="349"/>
    </location>
</feature>
<dbReference type="PANTHER" id="PTHR12428:SF66">
    <property type="entry name" value="MITOCHONDRIAL INNER MEMBRANE PROTEIN OXA1L"/>
    <property type="match status" value="1"/>
</dbReference>
<accession>H2ZX33</accession>
<dbReference type="HOGENOM" id="CLU_029282_3_1_1"/>
<dbReference type="GeneTree" id="ENSGT00530000063506"/>
<reference evidence="14" key="1">
    <citation type="submission" date="2011-08" db="EMBL/GenBank/DDBJ databases">
        <title>The draft genome of Latimeria chalumnae.</title>
        <authorList>
            <person name="Di Palma F."/>
            <person name="Alfoldi J."/>
            <person name="Johnson J."/>
            <person name="Berlin A."/>
            <person name="Gnerre S."/>
            <person name="Jaffe D."/>
            <person name="MacCallum I."/>
            <person name="Young S."/>
            <person name="Walker B.J."/>
            <person name="Lander E."/>
            <person name="Lindblad-Toh K."/>
        </authorList>
    </citation>
    <scope>NUCLEOTIDE SEQUENCE [LARGE SCALE GENOMIC DNA]</scope>
    <source>
        <strain evidence="14">Wild caught</strain>
    </source>
</reference>
<dbReference type="GO" id="GO:0032979">
    <property type="term" value="P:protein insertion into mitochondrial inner membrane from matrix"/>
    <property type="evidence" value="ECO:0007669"/>
    <property type="project" value="TreeGrafter"/>
</dbReference>
<evidence type="ECO:0000256" key="4">
    <source>
        <dbReference type="ARBA" id="ARBA00022792"/>
    </source>
</evidence>
<evidence type="ECO:0000259" key="12">
    <source>
        <dbReference type="Pfam" id="PF02096"/>
    </source>
</evidence>
<keyword evidence="14" id="KW-1185">Reference proteome</keyword>
<evidence type="ECO:0000256" key="3">
    <source>
        <dbReference type="ARBA" id="ARBA00022692"/>
    </source>
</evidence>
<gene>
    <name evidence="13" type="primary">OXA1L</name>
</gene>
<feature type="transmembrane region" description="Helical" evidence="11">
    <location>
        <begin position="159"/>
        <end position="181"/>
    </location>
</feature>
<feature type="region of interest" description="Disordered" evidence="10">
    <location>
        <begin position="419"/>
        <end position="451"/>
    </location>
</feature>
<evidence type="ECO:0000256" key="10">
    <source>
        <dbReference type="SAM" id="MobiDB-lite"/>
    </source>
</evidence>
<feature type="transmembrane region" description="Helical" evidence="11">
    <location>
        <begin position="235"/>
        <end position="256"/>
    </location>
</feature>
<keyword evidence="6 11" id="KW-1133">Transmembrane helix</keyword>
<feature type="transmembrane region" description="Helical" evidence="11">
    <location>
        <begin position="316"/>
        <end position="339"/>
    </location>
</feature>
<sequence>MAALRSRTVAAAFLRDFLSVTRKKARVYVLEVGSPQWSQHCCLHSIRSGGPAFLRHGQSPLELRGSRDGRATILAAIVRHSSTAGSLQVSAAADATLPPSSPPPITEAAPAVGDAVAPTVLDVVGASGEASLVELGLGGYTPVGIVQNILECIHMDLGLPWWGAIVVGTVLARCLVFPVIVKGQREAAKLNNHLPQITKLTNSMNEAKTSGNKFEFSKAYSELMMYQKKHDVNPIRGFLVPLVQVRLWFFFFWVTLLSVPHTLPSSFWFPPHPGQTSASCFSILAYIALCMIMLLLKLGAESGVDNPNLRAMKTVFRVMPFIILPLTINFPTAIFTYWLTSNLFSLAQVGFLRLPIVRKKLSIPERIRHDPSTLPQQEGFVKSIKSGWKNAQVAQQMEERERRIKRHLDIAAKGPLRQTFAQNPLKQKEGPVVTVGGPTKTKRRSWDDPLD</sequence>
<comment type="similarity">
    <text evidence="2 9">Belongs to the OXA1/ALB3/YidC family.</text>
</comment>